<keyword evidence="2" id="KW-1185">Reference proteome</keyword>
<dbReference type="AlphaFoldDB" id="A0A0K1Q1I2"/>
<evidence type="ECO:0000313" key="1">
    <source>
        <dbReference type="EMBL" id="AKU99650.1"/>
    </source>
</evidence>
<name>A0A0K1Q1I2_9BACT</name>
<dbReference type="EMBL" id="CP012333">
    <property type="protein sequence ID" value="AKU99650.1"/>
    <property type="molecule type" value="Genomic_DNA"/>
</dbReference>
<protein>
    <submittedName>
        <fullName evidence="1">Uncharacterized protein</fullName>
    </submittedName>
</protein>
<dbReference type="STRING" id="1391654.AKJ09_06314"/>
<accession>A0A0K1Q1I2</accession>
<dbReference type="Proteomes" id="UP000064967">
    <property type="component" value="Chromosome"/>
</dbReference>
<gene>
    <name evidence="1" type="ORF">AKJ09_06314</name>
</gene>
<proteinExistence type="predicted"/>
<sequence>MGGLFIVTLAASSLSLGGCRAAQKAAQEDPMKCERDPKCQRKQNAIVDCSRQCNDDPACMDRCEQVQMPNKGLGH</sequence>
<evidence type="ECO:0000313" key="2">
    <source>
        <dbReference type="Proteomes" id="UP000064967"/>
    </source>
</evidence>
<organism evidence="1 2">
    <name type="scientific">Labilithrix luteola</name>
    <dbReference type="NCBI Taxonomy" id="1391654"/>
    <lineage>
        <taxon>Bacteria</taxon>
        <taxon>Pseudomonadati</taxon>
        <taxon>Myxococcota</taxon>
        <taxon>Polyangia</taxon>
        <taxon>Polyangiales</taxon>
        <taxon>Labilitrichaceae</taxon>
        <taxon>Labilithrix</taxon>
    </lineage>
</organism>
<reference evidence="1 2" key="1">
    <citation type="submission" date="2015-08" db="EMBL/GenBank/DDBJ databases">
        <authorList>
            <person name="Babu N.S."/>
            <person name="Beckwith C.J."/>
            <person name="Beseler K.G."/>
            <person name="Brison A."/>
            <person name="Carone J.V."/>
            <person name="Caskin T.P."/>
            <person name="Diamond M."/>
            <person name="Durham M.E."/>
            <person name="Foxe J.M."/>
            <person name="Go M."/>
            <person name="Henderson B.A."/>
            <person name="Jones I.B."/>
            <person name="McGettigan J.A."/>
            <person name="Micheletti S.J."/>
            <person name="Nasrallah M.E."/>
            <person name="Ortiz D."/>
            <person name="Piller C.R."/>
            <person name="Privatt S.R."/>
            <person name="Schneider S.L."/>
            <person name="Sharp S."/>
            <person name="Smith T.C."/>
            <person name="Stanton J.D."/>
            <person name="Ullery H.E."/>
            <person name="Wilson R.J."/>
            <person name="Serrano M.G."/>
            <person name="Buck G."/>
            <person name="Lee V."/>
            <person name="Wang Y."/>
            <person name="Carvalho R."/>
            <person name="Voegtly L."/>
            <person name="Shi R."/>
            <person name="Duckworth R."/>
            <person name="Johnson A."/>
            <person name="Loviza R."/>
            <person name="Walstead R."/>
            <person name="Shah Z."/>
            <person name="Kiflezghi M."/>
            <person name="Wade K."/>
            <person name="Ball S.L."/>
            <person name="Bradley K.W."/>
            <person name="Asai D.J."/>
            <person name="Bowman C.A."/>
            <person name="Russell D.A."/>
            <person name="Pope W.H."/>
            <person name="Jacobs-Sera D."/>
            <person name="Hendrix R.W."/>
            <person name="Hatfull G.F."/>
        </authorList>
    </citation>
    <scope>NUCLEOTIDE SEQUENCE [LARGE SCALE GENOMIC DNA]</scope>
    <source>
        <strain evidence="1 2">DSM 27648</strain>
    </source>
</reference>
<dbReference type="KEGG" id="llu:AKJ09_06314"/>